<dbReference type="EMBL" id="JAAXOP010000015">
    <property type="protein sequence ID" value="NKY53106.1"/>
    <property type="molecule type" value="Genomic_DNA"/>
</dbReference>
<dbReference type="GO" id="GO:0005829">
    <property type="term" value="C:cytosol"/>
    <property type="evidence" value="ECO:0007669"/>
    <property type="project" value="TreeGrafter"/>
</dbReference>
<dbReference type="GO" id="GO:0016627">
    <property type="term" value="F:oxidoreductase activity, acting on the CH-CH group of donors"/>
    <property type="evidence" value="ECO:0007669"/>
    <property type="project" value="TreeGrafter"/>
</dbReference>
<reference evidence="3 4" key="1">
    <citation type="submission" date="2020-04" db="EMBL/GenBank/DDBJ databases">
        <title>MicrobeNet Type strains.</title>
        <authorList>
            <person name="Nicholson A.C."/>
        </authorList>
    </citation>
    <scope>NUCLEOTIDE SEQUENCE [LARGE SCALE GENOMIC DNA]</scope>
    <source>
        <strain evidence="3 4">JCM 12354</strain>
    </source>
</reference>
<name>A0A846Y0V5_9NOCA</name>
<protein>
    <submittedName>
        <fullName evidence="3">PPOX class F420-dependent oxidoreductase</fullName>
    </submittedName>
</protein>
<proteinExistence type="predicted"/>
<evidence type="ECO:0000259" key="2">
    <source>
        <dbReference type="Pfam" id="PF01243"/>
    </source>
</evidence>
<evidence type="ECO:0000313" key="3">
    <source>
        <dbReference type="EMBL" id="NKY53106.1"/>
    </source>
</evidence>
<dbReference type="Pfam" id="PF01243">
    <property type="entry name" value="PNPOx_N"/>
    <property type="match status" value="1"/>
</dbReference>
<keyword evidence="4" id="KW-1185">Reference proteome</keyword>
<organism evidence="3 4">
    <name type="scientific">Nocardia vermiculata</name>
    <dbReference type="NCBI Taxonomy" id="257274"/>
    <lineage>
        <taxon>Bacteria</taxon>
        <taxon>Bacillati</taxon>
        <taxon>Actinomycetota</taxon>
        <taxon>Actinomycetes</taxon>
        <taxon>Mycobacteriales</taxon>
        <taxon>Nocardiaceae</taxon>
        <taxon>Nocardia</taxon>
    </lineage>
</organism>
<dbReference type="InterPro" id="IPR011576">
    <property type="entry name" value="Pyridox_Oxase_N"/>
</dbReference>
<dbReference type="PANTHER" id="PTHR35176">
    <property type="entry name" value="HEME OXYGENASE HI_0854-RELATED"/>
    <property type="match status" value="1"/>
</dbReference>
<dbReference type="PANTHER" id="PTHR35176:SF2">
    <property type="entry name" value="F420H(2)-DEPENDENT REDUCTASE RV1155"/>
    <property type="match status" value="1"/>
</dbReference>
<dbReference type="GO" id="GO:0070967">
    <property type="term" value="F:coenzyme F420 binding"/>
    <property type="evidence" value="ECO:0007669"/>
    <property type="project" value="TreeGrafter"/>
</dbReference>
<accession>A0A846Y0V5</accession>
<gene>
    <name evidence="3" type="ORF">HGA08_23175</name>
</gene>
<dbReference type="InterPro" id="IPR052019">
    <property type="entry name" value="F420H2_bilvrd_red/Heme_oxyg"/>
</dbReference>
<dbReference type="Proteomes" id="UP000565711">
    <property type="component" value="Unassembled WGS sequence"/>
</dbReference>
<keyword evidence="1" id="KW-0560">Oxidoreductase</keyword>
<dbReference type="SUPFAM" id="SSF50475">
    <property type="entry name" value="FMN-binding split barrel"/>
    <property type="match status" value="1"/>
</dbReference>
<dbReference type="Gene3D" id="2.30.110.10">
    <property type="entry name" value="Electron Transport, Fmn-binding Protein, Chain A"/>
    <property type="match status" value="1"/>
</dbReference>
<dbReference type="AlphaFoldDB" id="A0A846Y0V5"/>
<dbReference type="NCBIfam" id="TIGR03618">
    <property type="entry name" value="Rv1155_F420"/>
    <property type="match status" value="1"/>
</dbReference>
<comment type="caution">
    <text evidence="3">The sequence shown here is derived from an EMBL/GenBank/DDBJ whole genome shotgun (WGS) entry which is preliminary data.</text>
</comment>
<sequence>MDVEAALDFARTTSRSVLTTLRRDGLPQLSNVTHWTAPDGIVRISITADRAKYFNLRRRPWAALHVTSTDFWSYAVLEGDVELTAVAADPGDATVEELIAYYRALSGEHPDWADYRRAMVADRRVVARIRPTRSYGALR</sequence>
<dbReference type="InterPro" id="IPR012349">
    <property type="entry name" value="Split_barrel_FMN-bd"/>
</dbReference>
<evidence type="ECO:0000256" key="1">
    <source>
        <dbReference type="ARBA" id="ARBA00023002"/>
    </source>
</evidence>
<evidence type="ECO:0000313" key="4">
    <source>
        <dbReference type="Proteomes" id="UP000565711"/>
    </source>
</evidence>
<feature type="domain" description="Pyridoxamine 5'-phosphate oxidase N-terminal" evidence="2">
    <location>
        <begin position="5"/>
        <end position="133"/>
    </location>
</feature>
<dbReference type="InterPro" id="IPR019920">
    <property type="entry name" value="F420-binding_dom_put"/>
</dbReference>
<dbReference type="RefSeq" id="WP_067868821.1">
    <property type="nucleotide sequence ID" value="NZ_JAAXOP010000015.1"/>
</dbReference>